<accession>A0ABD2XWC5</accession>
<name>A0ABD2XWC5_9GENT</name>
<dbReference type="AlphaFoldDB" id="A0ABD2XWC5"/>
<evidence type="ECO:0000313" key="2">
    <source>
        <dbReference type="Proteomes" id="UP001630127"/>
    </source>
</evidence>
<comment type="caution">
    <text evidence="1">The sequence shown here is derived from an EMBL/GenBank/DDBJ whole genome shotgun (WGS) entry which is preliminary data.</text>
</comment>
<evidence type="ECO:0008006" key="3">
    <source>
        <dbReference type="Google" id="ProtNLM"/>
    </source>
</evidence>
<sequence>LVAEDLEKILRKFSLSSKELEGTDLQGGDIHKVVWNFLLHWFSRKVGYRIGKVFHSIKDVVLHRIGGKKGKHMKLPVEVNISKLLMRGTLVIQRTIVGFEKPIKQTTMSQNQLILEPHTDKSKEPTEENGSVTGEGRKVEAQISEGTKGCSFGVEIFEVSEIPKDHVGEKRLVAPNLVLDGNTRSNSKELCLGEELVADMPFKEDCNVMVNPDSKDKHQGSQELLNGMPTDQLENEIARLQLKKQENQRMARSLTVSRRKPLSGISNQMQVEEVNSKRKLWLREEDSEMKGDHNDSIFGESYQDRISEITHSLEPHQEAQSGNQVTRTIYTATAFNSTSIRIGYAWVGLDQECKILKVWVEGREDKMDREKELWSGRYRA</sequence>
<reference evidence="1 2" key="1">
    <citation type="submission" date="2024-11" db="EMBL/GenBank/DDBJ databases">
        <title>A near-complete genome assembly of Cinchona calisaya.</title>
        <authorList>
            <person name="Lian D.C."/>
            <person name="Zhao X.W."/>
            <person name="Wei L."/>
        </authorList>
    </citation>
    <scope>NUCLEOTIDE SEQUENCE [LARGE SCALE GENOMIC DNA]</scope>
    <source>
        <tissue evidence="1">Nenye</tissue>
    </source>
</reference>
<dbReference type="EMBL" id="JBJUIK010000017">
    <property type="protein sequence ID" value="KAL3497793.1"/>
    <property type="molecule type" value="Genomic_DNA"/>
</dbReference>
<keyword evidence="2" id="KW-1185">Reference proteome</keyword>
<proteinExistence type="predicted"/>
<gene>
    <name evidence="1" type="ORF">ACH5RR_040525</name>
</gene>
<protein>
    <recommendedName>
        <fullName evidence="3">DUF4283 domain-containing protein</fullName>
    </recommendedName>
</protein>
<organism evidence="1 2">
    <name type="scientific">Cinchona calisaya</name>
    <dbReference type="NCBI Taxonomy" id="153742"/>
    <lineage>
        <taxon>Eukaryota</taxon>
        <taxon>Viridiplantae</taxon>
        <taxon>Streptophyta</taxon>
        <taxon>Embryophyta</taxon>
        <taxon>Tracheophyta</taxon>
        <taxon>Spermatophyta</taxon>
        <taxon>Magnoliopsida</taxon>
        <taxon>eudicotyledons</taxon>
        <taxon>Gunneridae</taxon>
        <taxon>Pentapetalae</taxon>
        <taxon>asterids</taxon>
        <taxon>lamiids</taxon>
        <taxon>Gentianales</taxon>
        <taxon>Rubiaceae</taxon>
        <taxon>Cinchonoideae</taxon>
        <taxon>Cinchoneae</taxon>
        <taxon>Cinchona</taxon>
    </lineage>
</organism>
<evidence type="ECO:0000313" key="1">
    <source>
        <dbReference type="EMBL" id="KAL3497793.1"/>
    </source>
</evidence>
<feature type="non-terminal residue" evidence="1">
    <location>
        <position position="1"/>
    </location>
</feature>
<dbReference type="Proteomes" id="UP001630127">
    <property type="component" value="Unassembled WGS sequence"/>
</dbReference>